<dbReference type="Gene3D" id="2.60.120.200">
    <property type="match status" value="1"/>
</dbReference>
<dbReference type="Pfam" id="PF13385">
    <property type="entry name" value="Laminin_G_3"/>
    <property type="match status" value="1"/>
</dbReference>
<dbReference type="SUPFAM" id="SSF49899">
    <property type="entry name" value="Concanavalin A-like lectins/glucanases"/>
    <property type="match status" value="1"/>
</dbReference>
<reference evidence="1 2" key="1">
    <citation type="submission" date="2016-01" db="EMBL/GenBank/DDBJ databases">
        <title>High potential of lignocellulose degradation of a new Verrucomicrobia species.</title>
        <authorList>
            <person name="Wang Y."/>
            <person name="Shi Y."/>
            <person name="Qiu Z."/>
            <person name="Liu S."/>
            <person name="Yang H."/>
        </authorList>
    </citation>
    <scope>NUCLEOTIDE SEQUENCE [LARGE SCALE GENOMIC DNA]</scope>
    <source>
        <strain evidence="1 2">TSB47</strain>
    </source>
</reference>
<gene>
    <name evidence="1" type="ORF">AW736_23740</name>
</gene>
<keyword evidence="2" id="KW-1185">Reference proteome</keyword>
<accession>A0A178IBF0</accession>
<sequence length="257" mass="27953">MRAFSEKRRPAVTDAGAPVPVCRWLFQEPAGAARVSEGRHAYALAEREGPVARAGDGVCGPFCAELREGQWFNLPRADCPALNLHGARPLSIVAWVWRARKSFRQCEAVAGMWNETGGTRQYCLFLDLGIWDSRDSVCGHVSATGRPSPGYKYCMEAGIGARPVTFGEWHQVAFTFDRNWVRVYLDGALDYRPGLSPYFWPRAIHDGGAGGSDFTVGAVFRSGEMGNHFVGRIGGLAVYDTALSAGQIAALHAARAC</sequence>
<evidence type="ECO:0000313" key="1">
    <source>
        <dbReference type="EMBL" id="OAM87344.1"/>
    </source>
</evidence>
<dbReference type="AlphaFoldDB" id="A0A178IBF0"/>
<organism evidence="1 2">
    <name type="scientific">Termitidicoccus mucosus</name>
    <dbReference type="NCBI Taxonomy" id="1184151"/>
    <lineage>
        <taxon>Bacteria</taxon>
        <taxon>Pseudomonadati</taxon>
        <taxon>Verrucomicrobiota</taxon>
        <taxon>Opitutia</taxon>
        <taxon>Opitutales</taxon>
        <taxon>Opitutaceae</taxon>
        <taxon>Termitidicoccus</taxon>
    </lineage>
</organism>
<dbReference type="EMBL" id="LRRQ01000175">
    <property type="protein sequence ID" value="OAM87344.1"/>
    <property type="molecule type" value="Genomic_DNA"/>
</dbReference>
<evidence type="ECO:0000313" key="2">
    <source>
        <dbReference type="Proteomes" id="UP000078486"/>
    </source>
</evidence>
<protein>
    <recommendedName>
        <fullName evidence="3">LamG-like jellyroll fold domain-containing protein</fullName>
    </recommendedName>
</protein>
<evidence type="ECO:0008006" key="3">
    <source>
        <dbReference type="Google" id="ProtNLM"/>
    </source>
</evidence>
<proteinExistence type="predicted"/>
<dbReference type="STRING" id="1184151.AW736_23740"/>
<comment type="caution">
    <text evidence="1">The sequence shown here is derived from an EMBL/GenBank/DDBJ whole genome shotgun (WGS) entry which is preliminary data.</text>
</comment>
<dbReference type="InterPro" id="IPR013320">
    <property type="entry name" value="ConA-like_dom_sf"/>
</dbReference>
<dbReference type="Proteomes" id="UP000078486">
    <property type="component" value="Unassembled WGS sequence"/>
</dbReference>
<name>A0A178IBF0_9BACT</name>